<evidence type="ECO:0000256" key="1">
    <source>
        <dbReference type="SAM" id="MobiDB-lite"/>
    </source>
</evidence>
<evidence type="ECO:0000313" key="3">
    <source>
        <dbReference type="Proteomes" id="UP000186817"/>
    </source>
</evidence>
<dbReference type="AlphaFoldDB" id="A0A1Q9CNI4"/>
<dbReference type="EMBL" id="LSRX01001039">
    <property type="protein sequence ID" value="OLP84484.1"/>
    <property type="molecule type" value="Genomic_DNA"/>
</dbReference>
<dbReference type="OrthoDB" id="10554435at2759"/>
<keyword evidence="3" id="KW-1185">Reference proteome</keyword>
<name>A0A1Q9CNI4_SYMMI</name>
<feature type="region of interest" description="Disordered" evidence="1">
    <location>
        <begin position="18"/>
        <end position="45"/>
    </location>
</feature>
<reference evidence="2 3" key="1">
    <citation type="submission" date="2016-02" db="EMBL/GenBank/DDBJ databases">
        <title>Genome analysis of coral dinoflagellate symbionts highlights evolutionary adaptations to a symbiotic lifestyle.</title>
        <authorList>
            <person name="Aranda M."/>
            <person name="Li Y."/>
            <person name="Liew Y.J."/>
            <person name="Baumgarten S."/>
            <person name="Simakov O."/>
            <person name="Wilson M."/>
            <person name="Piel J."/>
            <person name="Ashoor H."/>
            <person name="Bougouffa S."/>
            <person name="Bajic V.B."/>
            <person name="Ryu T."/>
            <person name="Ravasi T."/>
            <person name="Bayer T."/>
            <person name="Micklem G."/>
            <person name="Kim H."/>
            <person name="Bhak J."/>
            <person name="Lajeunesse T.C."/>
            <person name="Voolstra C.R."/>
        </authorList>
    </citation>
    <scope>NUCLEOTIDE SEQUENCE [LARGE SCALE GENOMIC DNA]</scope>
    <source>
        <strain evidence="2 3">CCMP2467</strain>
    </source>
</reference>
<protein>
    <submittedName>
        <fullName evidence="2">Uncharacterized protein</fullName>
    </submittedName>
</protein>
<feature type="compositionally biased region" description="Basic and acidic residues" evidence="1">
    <location>
        <begin position="20"/>
        <end position="45"/>
    </location>
</feature>
<evidence type="ECO:0000313" key="2">
    <source>
        <dbReference type="EMBL" id="OLP84484.1"/>
    </source>
</evidence>
<dbReference type="Proteomes" id="UP000186817">
    <property type="component" value="Unassembled WGS sequence"/>
</dbReference>
<comment type="caution">
    <text evidence="2">The sequence shown here is derived from an EMBL/GenBank/DDBJ whole genome shotgun (WGS) entry which is preliminary data.</text>
</comment>
<organism evidence="2 3">
    <name type="scientific">Symbiodinium microadriaticum</name>
    <name type="common">Dinoflagellate</name>
    <name type="synonym">Zooxanthella microadriatica</name>
    <dbReference type="NCBI Taxonomy" id="2951"/>
    <lineage>
        <taxon>Eukaryota</taxon>
        <taxon>Sar</taxon>
        <taxon>Alveolata</taxon>
        <taxon>Dinophyceae</taxon>
        <taxon>Suessiales</taxon>
        <taxon>Symbiodiniaceae</taxon>
        <taxon>Symbiodinium</taxon>
    </lineage>
</organism>
<feature type="non-terminal residue" evidence="2">
    <location>
        <position position="299"/>
    </location>
</feature>
<gene>
    <name evidence="2" type="ORF">AK812_SmicGene34638</name>
</gene>
<proteinExistence type="predicted"/>
<accession>A0A1Q9CNI4</accession>
<sequence>MPHNSAADAWVAKMNAETAAKVEEKRKKEEEEAAKKKAAEEAAAERKRLFRTKSQLLAEEEEERKKERARRQEEEFGCAIAGGFEKGDFVLAQNNMHLFRMSLAKPDHASSVGKCRNFANMPQGDFVLAQNNMLALIILILGPSETDPQNRVSVAFEKREKAGYAQINVVHFEIKFPAFHRAKYATEVISLCDAMLLGEICWEQVVYKNTFLEVVDQDPEAVNVKLGRSASWPCLGVQVSEPMGAIIQAQDQKIEAEDSSAESPVECPARQQDAILNQSRMDPGVQVPVPMGAIIQAQD</sequence>